<dbReference type="GO" id="GO:0008270">
    <property type="term" value="F:zinc ion binding"/>
    <property type="evidence" value="ECO:0007669"/>
    <property type="project" value="UniProtKB-KW"/>
</dbReference>
<evidence type="ECO:0000256" key="9">
    <source>
        <dbReference type="ARBA" id="ARBA00023054"/>
    </source>
</evidence>
<dbReference type="InterPro" id="IPR040184">
    <property type="entry name" value="Mcm10"/>
</dbReference>
<keyword evidence="15" id="KW-1185">Reference proteome</keyword>
<dbReference type="GO" id="GO:0043596">
    <property type="term" value="C:nuclear replication fork"/>
    <property type="evidence" value="ECO:0007669"/>
    <property type="project" value="TreeGrafter"/>
</dbReference>
<evidence type="ECO:0000256" key="11">
    <source>
        <dbReference type="ARBA" id="ARBA00023242"/>
    </source>
</evidence>
<reference evidence="14" key="2">
    <citation type="submission" date="2025-09" db="UniProtKB">
        <authorList>
            <consortium name="Ensembl"/>
        </authorList>
    </citation>
    <scope>IDENTIFICATION</scope>
</reference>
<keyword evidence="11" id="KW-0539">Nucleus</keyword>
<feature type="region of interest" description="Disordered" evidence="12">
    <location>
        <begin position="618"/>
        <end position="662"/>
    </location>
</feature>
<dbReference type="PANTHER" id="PTHR13454:SF11">
    <property type="entry name" value="PROTEIN MCM10 HOMOLOG"/>
    <property type="match status" value="1"/>
</dbReference>
<feature type="compositionally biased region" description="Acidic residues" evidence="12">
    <location>
        <begin position="26"/>
        <end position="43"/>
    </location>
</feature>
<protein>
    <recommendedName>
        <fullName evidence="3">Protein MCM10 homolog</fullName>
    </recommendedName>
</protein>
<dbReference type="SMART" id="SM01280">
    <property type="entry name" value="Mcm10"/>
    <property type="match status" value="1"/>
</dbReference>
<comment type="similarity">
    <text evidence="2">Belongs to the MCM10 family.</text>
</comment>
<evidence type="ECO:0000256" key="6">
    <source>
        <dbReference type="ARBA" id="ARBA00022763"/>
    </source>
</evidence>
<dbReference type="Pfam" id="PF22379">
    <property type="entry name" value="OB_MCM10"/>
    <property type="match status" value="1"/>
</dbReference>
<organism evidence="14 15">
    <name type="scientific">Paramormyrops kingsleyae</name>
    <dbReference type="NCBI Taxonomy" id="1676925"/>
    <lineage>
        <taxon>Eukaryota</taxon>
        <taxon>Metazoa</taxon>
        <taxon>Chordata</taxon>
        <taxon>Craniata</taxon>
        <taxon>Vertebrata</taxon>
        <taxon>Euteleostomi</taxon>
        <taxon>Actinopterygii</taxon>
        <taxon>Neopterygii</taxon>
        <taxon>Teleostei</taxon>
        <taxon>Osteoglossocephala</taxon>
        <taxon>Osteoglossomorpha</taxon>
        <taxon>Osteoglossiformes</taxon>
        <taxon>Mormyridae</taxon>
        <taxon>Paramormyrops</taxon>
    </lineage>
</organism>
<dbReference type="InterPro" id="IPR015408">
    <property type="entry name" value="Znf_Mcm10/DnaG"/>
</dbReference>
<keyword evidence="9" id="KW-0175">Coiled coil</keyword>
<evidence type="ECO:0000256" key="2">
    <source>
        <dbReference type="ARBA" id="ARBA00009679"/>
    </source>
</evidence>
<feature type="compositionally biased region" description="Basic and acidic residues" evidence="12">
    <location>
        <begin position="77"/>
        <end position="104"/>
    </location>
</feature>
<dbReference type="InterPro" id="IPR012340">
    <property type="entry name" value="NA-bd_OB-fold"/>
</dbReference>
<evidence type="ECO:0000256" key="12">
    <source>
        <dbReference type="SAM" id="MobiDB-lite"/>
    </source>
</evidence>
<feature type="compositionally biased region" description="Basic and acidic residues" evidence="12">
    <location>
        <begin position="44"/>
        <end position="57"/>
    </location>
</feature>
<evidence type="ECO:0000313" key="15">
    <source>
        <dbReference type="Proteomes" id="UP000261540"/>
    </source>
</evidence>
<evidence type="ECO:0000256" key="8">
    <source>
        <dbReference type="ARBA" id="ARBA00022833"/>
    </source>
</evidence>
<dbReference type="GeneTree" id="ENSGT00390000007134"/>
<feature type="compositionally biased region" description="Polar residues" evidence="12">
    <location>
        <begin position="113"/>
        <end position="125"/>
    </location>
</feature>
<dbReference type="FunFam" id="2.40.50.140:FF:000167">
    <property type="entry name" value="Minichromosome maintenance 10 replication initiation factor"/>
    <property type="match status" value="1"/>
</dbReference>
<feature type="region of interest" description="Disordered" evidence="12">
    <location>
        <begin position="536"/>
        <end position="581"/>
    </location>
</feature>
<dbReference type="GO" id="GO:0003688">
    <property type="term" value="F:DNA replication origin binding"/>
    <property type="evidence" value="ECO:0007669"/>
    <property type="project" value="TreeGrafter"/>
</dbReference>
<dbReference type="Proteomes" id="UP000261540">
    <property type="component" value="Unplaced"/>
</dbReference>
<keyword evidence="4" id="KW-0235">DNA replication</keyword>
<feature type="compositionally biased region" description="Polar residues" evidence="12">
    <location>
        <begin position="543"/>
        <end position="553"/>
    </location>
</feature>
<accession>A0A3B3R556</accession>
<dbReference type="Pfam" id="PF09332">
    <property type="entry name" value="Mcm10"/>
    <property type="match status" value="1"/>
</dbReference>
<evidence type="ECO:0000256" key="1">
    <source>
        <dbReference type="ARBA" id="ARBA00004123"/>
    </source>
</evidence>
<sequence>MEGEDDLDILTSLLEENDTEEPKVDDLDDLFDNDDDNEEEFDDGQAKDESAKHKEDIEMLFGDVDDMEEESMQNETSDTKASDSYDKSKEELAAELRHMQEQMRKLQQKLEASHSSEASRPSQNALPAPGATKQGGSSDSPAPLTQRSHPTKSQESTKTDPHQRKQRINHQTRPGPAAASAVSYLVGQKCQLMKATDAAQTVPRTSATHDATAEKFSGLRLRRPRVSSIEMEQKMGDRRLIRLSQLPERLAREKLDETDWVTFAVVVSKVTPQSNSSGKTFSIWKLNDLRDLEVYVNLFLFGEVHKEHWKTDPGTVIGILNPNPMKPKEGSDGLCLSVEHPQKILLMGEALDFGTCKATKKNGDPCRQLVNLHECQFCQYHVKAQYKSMSSKRAELQSSFSGKVAGKARGKGAVGLKERLCQSGFHYGGVSSMAFATSVSGSQQKKPKQTTLSNLFVRGADQIVSQARRLAMATSEVTGCSDDFKSLLSMQTPGALNLKKHLRHNTSGSANAASPGVQSISAGQLLKQQKQQLMEARRRKSENLQQRFLQNNDKVGPKMPSPEAVKQSPTGQGHTPKLGRGFSEGQDVLFFDHTPTAPTLNLSAAKLAALKKLRQKGAALAKEDPNSVKRKRPNASDITNRVEQNRESPSGGSEPELEEPELKRRREHLEYLQSDAFQKILNAKSRHLGVVQDAEFQIQEKYFDALVKKEQMEEKMRNIREMKCRAVTCKTCKYTYFKPLDRCVEDKHEYHWHDALKRFFKCPCGQRAIALDRMPHKHCSNCGLFKWERDGMIKEKSGPKIGGELLLPRGEEQPKFLNGLK</sequence>
<feature type="domain" description="Replication factor Mcm10 C-terminal" evidence="13">
    <location>
        <begin position="488"/>
        <end position="819"/>
    </location>
</feature>
<dbReference type="Gene3D" id="2.40.50.140">
    <property type="entry name" value="Nucleic acid-binding proteins"/>
    <property type="match status" value="1"/>
</dbReference>
<dbReference type="InterPro" id="IPR056791">
    <property type="entry name" value="Znf_Mcm10_C"/>
</dbReference>
<dbReference type="STRING" id="1676925.ENSPKIP00000012806"/>
<evidence type="ECO:0000256" key="7">
    <source>
        <dbReference type="ARBA" id="ARBA00022771"/>
    </source>
</evidence>
<evidence type="ECO:0000259" key="13">
    <source>
        <dbReference type="SMART" id="SM01280"/>
    </source>
</evidence>
<evidence type="ECO:0000256" key="5">
    <source>
        <dbReference type="ARBA" id="ARBA00022723"/>
    </source>
</evidence>
<comment type="subcellular location">
    <subcellularLocation>
        <location evidence="1">Nucleus</location>
    </subcellularLocation>
</comment>
<dbReference type="GO" id="GO:0003697">
    <property type="term" value="F:single-stranded DNA binding"/>
    <property type="evidence" value="ECO:0007669"/>
    <property type="project" value="InterPro"/>
</dbReference>
<dbReference type="GO" id="GO:0006270">
    <property type="term" value="P:DNA replication initiation"/>
    <property type="evidence" value="ECO:0007669"/>
    <property type="project" value="InterPro"/>
</dbReference>
<dbReference type="AlphaFoldDB" id="A0A3B3R556"/>
<proteinExistence type="inferred from homology"/>
<feature type="compositionally biased region" description="Polar residues" evidence="12">
    <location>
        <begin position="134"/>
        <end position="154"/>
    </location>
</feature>
<dbReference type="OrthoDB" id="273123at2759"/>
<dbReference type="PANTHER" id="PTHR13454">
    <property type="entry name" value="PROTEIN MCM10 HOMOLOG"/>
    <property type="match status" value="1"/>
</dbReference>
<dbReference type="InterPro" id="IPR055065">
    <property type="entry name" value="OB_MCM10"/>
</dbReference>
<feature type="compositionally biased region" description="Acidic residues" evidence="12">
    <location>
        <begin position="63"/>
        <end position="72"/>
    </location>
</feature>
<evidence type="ECO:0000313" key="14">
    <source>
        <dbReference type="Ensembl" id="ENSPKIP00000012806.1"/>
    </source>
</evidence>
<evidence type="ECO:0000256" key="3">
    <source>
        <dbReference type="ARBA" id="ARBA00017770"/>
    </source>
</evidence>
<evidence type="ECO:0000256" key="10">
    <source>
        <dbReference type="ARBA" id="ARBA00023125"/>
    </source>
</evidence>
<keyword evidence="10" id="KW-0238">DNA-binding</keyword>
<dbReference type="Pfam" id="PF24863">
    <property type="entry name" value="zf-CCCH_Mcm10"/>
    <property type="match status" value="1"/>
</dbReference>
<reference evidence="14" key="1">
    <citation type="submission" date="2025-08" db="UniProtKB">
        <authorList>
            <consortium name="Ensembl"/>
        </authorList>
    </citation>
    <scope>IDENTIFICATION</scope>
</reference>
<keyword evidence="6" id="KW-0227">DNA damage</keyword>
<evidence type="ECO:0000256" key="4">
    <source>
        <dbReference type="ARBA" id="ARBA00022705"/>
    </source>
</evidence>
<dbReference type="Pfam" id="PF09329">
    <property type="entry name" value="zf-primase"/>
    <property type="match status" value="1"/>
</dbReference>
<dbReference type="GO" id="GO:0006974">
    <property type="term" value="P:DNA damage response"/>
    <property type="evidence" value="ECO:0007669"/>
    <property type="project" value="UniProtKB-KW"/>
</dbReference>
<keyword evidence="5" id="KW-0479">Metal-binding</keyword>
<keyword evidence="8" id="KW-0862">Zinc</keyword>
<name>A0A3B3R556_9TELE</name>
<dbReference type="Ensembl" id="ENSPKIT00000037209.1">
    <property type="protein sequence ID" value="ENSPKIP00000012806.1"/>
    <property type="gene ID" value="ENSPKIG00000000479.1"/>
</dbReference>
<dbReference type="InterPro" id="IPR015411">
    <property type="entry name" value="Rep_factor_Mcm10_C"/>
</dbReference>
<feature type="region of interest" description="Disordered" evidence="12">
    <location>
        <begin position="14"/>
        <end position="180"/>
    </location>
</feature>
<keyword evidence="7" id="KW-0863">Zinc-finger</keyword>
<dbReference type="Gene3D" id="1.20.5.420">
    <property type="entry name" value="Immunoglobulin FC, subunit C"/>
    <property type="match status" value="1"/>
</dbReference>